<dbReference type="RefSeq" id="WP_269308609.1">
    <property type="nucleotide sequence ID" value="NZ_CP098242.1"/>
</dbReference>
<accession>A0A9E9LY56</accession>
<sequence>MKRYGMGWPVFHRVTTGFCRQVIVLLFGMAGLGLGGVALADDFREGMALYDSGRYAEAFEFIRKAAEADNPDAQYRLSSMYWHGRGVDANYEAAFLWVRRSAFQDHVKAAYALSDMYRKGIVDDDSYQAYYWFRRAAELDMENGRLAMALMYYRGTVTEKNVDKALKWFHKAAEDGNVTALTMLGIMYENGEQVEKDEAMALALFTEAAGKDVEKLTYRKAALESRSEAQYHLGRMIKEGRGGVAADNDIALSWYRKAAEGGNRAAQARLDAQRALPGKE</sequence>
<name>A0A9E9LY56_9BURK</name>
<dbReference type="InterPro" id="IPR050767">
    <property type="entry name" value="Sel1_AlgK"/>
</dbReference>
<gene>
    <name evidence="1" type="ORF">NB640_10265</name>
</gene>
<dbReference type="InterPro" id="IPR011990">
    <property type="entry name" value="TPR-like_helical_dom_sf"/>
</dbReference>
<reference evidence="1" key="1">
    <citation type="journal article" date="2022" name="Front. Microbiol.">
        <title>New perspectives on an old grouping: The genomic and phenotypic variability of Oxalobacter formigenes and the implications for calcium oxalate stone prevention.</title>
        <authorList>
            <person name="Chmiel J.A."/>
            <person name="Carr C."/>
            <person name="Stuivenberg G.A."/>
            <person name="Venema R."/>
            <person name="Chanyi R.M."/>
            <person name="Al K.F."/>
            <person name="Giguere D."/>
            <person name="Say H."/>
            <person name="Akouris P.P."/>
            <person name="Dominguez Romero S.A."/>
            <person name="Kwong A."/>
            <person name="Tai V."/>
            <person name="Koval S.F."/>
            <person name="Razvi H."/>
            <person name="Bjazevic J."/>
            <person name="Burton J.P."/>
        </authorList>
    </citation>
    <scope>NUCLEOTIDE SEQUENCE</scope>
    <source>
        <strain evidence="1">WoOx3</strain>
    </source>
</reference>
<dbReference type="PANTHER" id="PTHR11102:SF160">
    <property type="entry name" value="ERAD-ASSOCIATED E3 UBIQUITIN-PROTEIN LIGASE COMPONENT HRD3"/>
    <property type="match status" value="1"/>
</dbReference>
<dbReference type="Pfam" id="PF08238">
    <property type="entry name" value="Sel1"/>
    <property type="match status" value="6"/>
</dbReference>
<keyword evidence="2" id="KW-1185">Reference proteome</keyword>
<dbReference type="Gene3D" id="1.25.40.10">
    <property type="entry name" value="Tetratricopeptide repeat domain"/>
    <property type="match status" value="2"/>
</dbReference>
<dbReference type="SMART" id="SM00671">
    <property type="entry name" value="SEL1"/>
    <property type="match status" value="6"/>
</dbReference>
<evidence type="ECO:0000313" key="1">
    <source>
        <dbReference type="EMBL" id="WAW09607.1"/>
    </source>
</evidence>
<dbReference type="EMBL" id="CP098242">
    <property type="protein sequence ID" value="WAW09607.1"/>
    <property type="molecule type" value="Genomic_DNA"/>
</dbReference>
<evidence type="ECO:0000313" key="2">
    <source>
        <dbReference type="Proteomes" id="UP001156215"/>
    </source>
</evidence>
<protein>
    <submittedName>
        <fullName evidence="1">Sel1 repeat family protein</fullName>
    </submittedName>
</protein>
<dbReference type="InterPro" id="IPR006597">
    <property type="entry name" value="Sel1-like"/>
</dbReference>
<dbReference type="AlphaFoldDB" id="A0A9E9LY56"/>
<dbReference type="PANTHER" id="PTHR11102">
    <property type="entry name" value="SEL-1-LIKE PROTEIN"/>
    <property type="match status" value="1"/>
</dbReference>
<dbReference type="SUPFAM" id="SSF81901">
    <property type="entry name" value="HCP-like"/>
    <property type="match status" value="2"/>
</dbReference>
<dbReference type="KEGG" id="ovb:NB640_10265"/>
<proteinExistence type="predicted"/>
<dbReference type="Proteomes" id="UP001156215">
    <property type="component" value="Chromosome"/>
</dbReference>
<organism evidence="1 2">
    <name type="scientific">Oxalobacter vibrioformis</name>
    <dbReference type="NCBI Taxonomy" id="933080"/>
    <lineage>
        <taxon>Bacteria</taxon>
        <taxon>Pseudomonadati</taxon>
        <taxon>Pseudomonadota</taxon>
        <taxon>Betaproteobacteria</taxon>
        <taxon>Burkholderiales</taxon>
        <taxon>Oxalobacteraceae</taxon>
        <taxon>Oxalobacter</taxon>
    </lineage>
</organism>